<dbReference type="Gene3D" id="3.40.1190.20">
    <property type="match status" value="1"/>
</dbReference>
<dbReference type="SUPFAM" id="SSF53613">
    <property type="entry name" value="Ribokinase-like"/>
    <property type="match status" value="1"/>
</dbReference>
<dbReference type="InterPro" id="IPR011611">
    <property type="entry name" value="PfkB_dom"/>
</dbReference>
<sequence>MKALFIGNITIDDIGDRYRVGGSGYYGGRALAEYLGVEVYVATHISNDFRGLIRGALDIYGIKIIELEANATPIFIISNGKAIGFKGASPLIDIETVKIYTKMYGFDILYLTPIMNEISEQHIVHAKEFNTKIIALDIQGFVREYYDNNIRCLWRWNSEEVLLNVDLVHGNIKEFCFSDIEKEIIKHVKDLSSVGKTSFLVSLDYKGLYLIHNSEVIYIPPLSVKTVDDVGAGDILLAVTGYFRAMDMDILESVVRGVIAAALKVENAYGEWFNKELLEIYSKELLESIKSIDI</sequence>
<evidence type="ECO:0000259" key="1">
    <source>
        <dbReference type="Pfam" id="PF00294"/>
    </source>
</evidence>
<dbReference type="AlphaFoldDB" id="A0A7C5UUH1"/>
<dbReference type="Pfam" id="PF00294">
    <property type="entry name" value="PfkB"/>
    <property type="match status" value="1"/>
</dbReference>
<protein>
    <recommendedName>
        <fullName evidence="1">Carbohydrate kinase PfkB domain-containing protein</fullName>
    </recommendedName>
</protein>
<dbReference type="EMBL" id="DRUB01000201">
    <property type="protein sequence ID" value="HHR97145.1"/>
    <property type="molecule type" value="Genomic_DNA"/>
</dbReference>
<name>A0A7C5UUH1_9CREN</name>
<organism evidence="2">
    <name type="scientific">Ignisphaera aggregans</name>
    <dbReference type="NCBI Taxonomy" id="334771"/>
    <lineage>
        <taxon>Archaea</taxon>
        <taxon>Thermoproteota</taxon>
        <taxon>Thermoprotei</taxon>
        <taxon>Desulfurococcales</taxon>
        <taxon>Desulfurococcaceae</taxon>
        <taxon>Ignisphaera</taxon>
    </lineage>
</organism>
<proteinExistence type="predicted"/>
<comment type="caution">
    <text evidence="2">The sequence shown here is derived from an EMBL/GenBank/DDBJ whole genome shotgun (WGS) entry which is preliminary data.</text>
</comment>
<reference evidence="2" key="1">
    <citation type="journal article" date="2020" name="mSystems">
        <title>Genome- and Community-Level Interaction Insights into Carbon Utilization and Element Cycling Functions of Hydrothermarchaeota in Hydrothermal Sediment.</title>
        <authorList>
            <person name="Zhou Z."/>
            <person name="Liu Y."/>
            <person name="Xu W."/>
            <person name="Pan J."/>
            <person name="Luo Z.H."/>
            <person name="Li M."/>
        </authorList>
    </citation>
    <scope>NUCLEOTIDE SEQUENCE [LARGE SCALE GENOMIC DNA]</scope>
    <source>
        <strain evidence="2">SpSt-1</strain>
    </source>
</reference>
<accession>A0A7C5UUH1</accession>
<gene>
    <name evidence="2" type="ORF">ENL47_10225</name>
</gene>
<feature type="domain" description="Carbohydrate kinase PfkB" evidence="1">
    <location>
        <begin position="157"/>
        <end position="267"/>
    </location>
</feature>
<dbReference type="InterPro" id="IPR029056">
    <property type="entry name" value="Ribokinase-like"/>
</dbReference>
<evidence type="ECO:0000313" key="2">
    <source>
        <dbReference type="EMBL" id="HHR97145.1"/>
    </source>
</evidence>